<dbReference type="InterPro" id="IPR051446">
    <property type="entry name" value="HTH_trans_reg/aminotransferase"/>
</dbReference>
<feature type="domain" description="HTH gntR-type" evidence="6">
    <location>
        <begin position="17"/>
        <end position="85"/>
    </location>
</feature>
<evidence type="ECO:0000313" key="8">
    <source>
        <dbReference type="Proteomes" id="UP001236507"/>
    </source>
</evidence>
<evidence type="ECO:0000256" key="4">
    <source>
        <dbReference type="ARBA" id="ARBA00023125"/>
    </source>
</evidence>
<accession>A0ABT6Y9P6</accession>
<keyword evidence="3" id="KW-0805">Transcription regulation</keyword>
<evidence type="ECO:0000256" key="1">
    <source>
        <dbReference type="ARBA" id="ARBA00005384"/>
    </source>
</evidence>
<dbReference type="InterPro" id="IPR000524">
    <property type="entry name" value="Tscrpt_reg_HTH_GntR"/>
</dbReference>
<evidence type="ECO:0000256" key="5">
    <source>
        <dbReference type="ARBA" id="ARBA00023163"/>
    </source>
</evidence>
<dbReference type="RefSeq" id="WP_283345051.1">
    <property type="nucleotide sequence ID" value="NZ_JASHIF010000010.1"/>
</dbReference>
<keyword evidence="4" id="KW-0238">DNA-binding</keyword>
<dbReference type="InterPro" id="IPR015424">
    <property type="entry name" value="PyrdxlP-dep_Trfase"/>
</dbReference>
<name>A0ABT6Y9P6_9BACT</name>
<keyword evidence="7" id="KW-0808">Transferase</keyword>
<dbReference type="PANTHER" id="PTHR46577">
    <property type="entry name" value="HTH-TYPE TRANSCRIPTIONAL REGULATORY PROTEIN GABR"/>
    <property type="match status" value="1"/>
</dbReference>
<dbReference type="Proteomes" id="UP001236507">
    <property type="component" value="Unassembled WGS sequence"/>
</dbReference>
<keyword evidence="8" id="KW-1185">Reference proteome</keyword>
<comment type="similarity">
    <text evidence="1">In the C-terminal section; belongs to the class-I pyridoxal-phosphate-dependent aminotransferase family.</text>
</comment>
<sequence length="483" mass="54761">MQIPYKSILVLERSSAVPLYVQLANAFIQHIQSGIIPKGYKLLGSRPLADLLEINRQTVIQAYEDIQSQGWIEILPKRGVFVSNQLPIVQAKGFISTQISEASEKDSILTNRASGLFLPKLIQHRLAFNDGLPDPRLAPREALAKRYAHYINYAEPALLNYTEVYGLRRFRENLAALLNQTRGLSITAEHILSTRGSQMGIYLVAHAFIRSGDLVMVGELSYQATNLTFEHFGATVMTIPVDEDGLDTIALEKLCQKHPIRMVYVTSHHYHPTTVTLKPERRLHLLQLAETYHFWIIEDDYDYDFHYANRPVLPLASANTHGRVIYIGSFTKLIAPTFRVGYVVANPETIEELGKIRRIIDRQGDTILEACLADLLENGTLRRHVTKALKEYRVRRDFTCELFEKELGEKVSFEKPQGGMAIWMKFSEKYPLALLSDKAHKKGLYLPNGGAYKPLNACRIGFASMNLSEIEESMSILKKIMSD</sequence>
<dbReference type="SUPFAM" id="SSF53383">
    <property type="entry name" value="PLP-dependent transferases"/>
    <property type="match status" value="1"/>
</dbReference>
<organism evidence="7 8">
    <name type="scientific">Flectobacillus roseus</name>
    <dbReference type="NCBI Taxonomy" id="502259"/>
    <lineage>
        <taxon>Bacteria</taxon>
        <taxon>Pseudomonadati</taxon>
        <taxon>Bacteroidota</taxon>
        <taxon>Cytophagia</taxon>
        <taxon>Cytophagales</taxon>
        <taxon>Flectobacillaceae</taxon>
        <taxon>Flectobacillus</taxon>
    </lineage>
</organism>
<comment type="caution">
    <text evidence="7">The sequence shown here is derived from an EMBL/GenBank/DDBJ whole genome shotgun (WGS) entry which is preliminary data.</text>
</comment>
<proteinExistence type="inferred from homology"/>
<dbReference type="CDD" id="cd07377">
    <property type="entry name" value="WHTH_GntR"/>
    <property type="match status" value="1"/>
</dbReference>
<protein>
    <submittedName>
        <fullName evidence="7">PLP-dependent aminotransferase family protein</fullName>
    </submittedName>
</protein>
<gene>
    <name evidence="7" type="ORF">QM524_13835</name>
</gene>
<dbReference type="InterPro" id="IPR036388">
    <property type="entry name" value="WH-like_DNA-bd_sf"/>
</dbReference>
<dbReference type="InterPro" id="IPR036390">
    <property type="entry name" value="WH_DNA-bd_sf"/>
</dbReference>
<dbReference type="GO" id="GO:0008483">
    <property type="term" value="F:transaminase activity"/>
    <property type="evidence" value="ECO:0007669"/>
    <property type="project" value="UniProtKB-KW"/>
</dbReference>
<dbReference type="PROSITE" id="PS50949">
    <property type="entry name" value="HTH_GNTR"/>
    <property type="match status" value="1"/>
</dbReference>
<dbReference type="InterPro" id="IPR015421">
    <property type="entry name" value="PyrdxlP-dep_Trfase_major"/>
</dbReference>
<dbReference type="CDD" id="cd00609">
    <property type="entry name" value="AAT_like"/>
    <property type="match status" value="1"/>
</dbReference>
<dbReference type="SMART" id="SM00345">
    <property type="entry name" value="HTH_GNTR"/>
    <property type="match status" value="1"/>
</dbReference>
<dbReference type="EMBL" id="JASHIF010000010">
    <property type="protein sequence ID" value="MDI9860294.1"/>
    <property type="molecule type" value="Genomic_DNA"/>
</dbReference>
<evidence type="ECO:0000259" key="6">
    <source>
        <dbReference type="PROSITE" id="PS50949"/>
    </source>
</evidence>
<dbReference type="InterPro" id="IPR004839">
    <property type="entry name" value="Aminotransferase_I/II_large"/>
</dbReference>
<dbReference type="PANTHER" id="PTHR46577:SF2">
    <property type="entry name" value="TRANSCRIPTIONAL REGULATORY PROTEIN"/>
    <property type="match status" value="1"/>
</dbReference>
<evidence type="ECO:0000256" key="3">
    <source>
        <dbReference type="ARBA" id="ARBA00023015"/>
    </source>
</evidence>
<keyword evidence="2" id="KW-0663">Pyridoxal phosphate</keyword>
<evidence type="ECO:0000313" key="7">
    <source>
        <dbReference type="EMBL" id="MDI9860294.1"/>
    </source>
</evidence>
<dbReference type="Pfam" id="PF00392">
    <property type="entry name" value="GntR"/>
    <property type="match status" value="1"/>
</dbReference>
<dbReference type="Pfam" id="PF00155">
    <property type="entry name" value="Aminotran_1_2"/>
    <property type="match status" value="1"/>
</dbReference>
<keyword evidence="7" id="KW-0032">Aminotransferase</keyword>
<evidence type="ECO:0000256" key="2">
    <source>
        <dbReference type="ARBA" id="ARBA00022898"/>
    </source>
</evidence>
<dbReference type="Gene3D" id="1.10.10.10">
    <property type="entry name" value="Winged helix-like DNA-binding domain superfamily/Winged helix DNA-binding domain"/>
    <property type="match status" value="1"/>
</dbReference>
<dbReference type="Gene3D" id="3.40.640.10">
    <property type="entry name" value="Type I PLP-dependent aspartate aminotransferase-like (Major domain)"/>
    <property type="match status" value="1"/>
</dbReference>
<dbReference type="SUPFAM" id="SSF46785">
    <property type="entry name" value="Winged helix' DNA-binding domain"/>
    <property type="match status" value="1"/>
</dbReference>
<reference evidence="7 8" key="1">
    <citation type="submission" date="2023-05" db="EMBL/GenBank/DDBJ databases">
        <title>Novel species of genus Flectobacillus isolated from stream in China.</title>
        <authorList>
            <person name="Lu H."/>
        </authorList>
    </citation>
    <scope>NUCLEOTIDE SEQUENCE [LARGE SCALE GENOMIC DNA]</scope>
    <source>
        <strain evidence="7 8">KCTC 42575</strain>
    </source>
</reference>
<keyword evidence="5" id="KW-0804">Transcription</keyword>